<accession>A0A2U1D997</accession>
<proteinExistence type="inferred from homology"/>
<keyword evidence="5" id="KW-0482">Metalloprotease</keyword>
<evidence type="ECO:0000313" key="9">
    <source>
        <dbReference type="Proteomes" id="UP000245433"/>
    </source>
</evidence>
<dbReference type="PANTHER" id="PTHR43690">
    <property type="entry name" value="NARDILYSIN"/>
    <property type="match status" value="1"/>
</dbReference>
<dbReference type="AlphaFoldDB" id="A0A2U1D997"/>
<name>A0A2U1D997_9LACO</name>
<dbReference type="PANTHER" id="PTHR43690:SF17">
    <property type="entry name" value="PROTEIN YHJJ"/>
    <property type="match status" value="1"/>
</dbReference>
<dbReference type="InterPro" id="IPR007863">
    <property type="entry name" value="Peptidase_M16_C"/>
</dbReference>
<dbReference type="GO" id="GO:0008237">
    <property type="term" value="F:metallopeptidase activity"/>
    <property type="evidence" value="ECO:0007669"/>
    <property type="project" value="UniProtKB-KW"/>
</dbReference>
<dbReference type="InterPro" id="IPR050626">
    <property type="entry name" value="Peptidase_M16"/>
</dbReference>
<dbReference type="SUPFAM" id="SSF63411">
    <property type="entry name" value="LuxS/MPP-like metallohydrolase"/>
    <property type="match status" value="2"/>
</dbReference>
<dbReference type="Proteomes" id="UP000245433">
    <property type="component" value="Unassembled WGS sequence"/>
</dbReference>
<evidence type="ECO:0000256" key="1">
    <source>
        <dbReference type="ARBA" id="ARBA00007261"/>
    </source>
</evidence>
<protein>
    <submittedName>
        <fullName evidence="8">Putative Zn-dependent peptidase</fullName>
    </submittedName>
</protein>
<keyword evidence="4" id="KW-0862">Zinc</keyword>
<keyword evidence="9" id="KW-1185">Reference proteome</keyword>
<comment type="similarity">
    <text evidence="1">Belongs to the peptidase M16 family.</text>
</comment>
<dbReference type="InterPro" id="IPR011249">
    <property type="entry name" value="Metalloenz_LuxS/M16"/>
</dbReference>
<dbReference type="NCBIfam" id="NF047421">
    <property type="entry name" value="YfmH_fam"/>
    <property type="match status" value="1"/>
</dbReference>
<evidence type="ECO:0000256" key="3">
    <source>
        <dbReference type="ARBA" id="ARBA00022801"/>
    </source>
</evidence>
<reference evidence="8 9" key="1">
    <citation type="submission" date="2018-04" db="EMBL/GenBank/DDBJ databases">
        <title>Genomic Encyclopedia of Type Strains, Phase IV (KMG-IV): sequencing the most valuable type-strain genomes for metagenomic binning, comparative biology and taxonomic classification.</title>
        <authorList>
            <person name="Goeker M."/>
        </authorList>
    </citation>
    <scope>NUCLEOTIDE SEQUENCE [LARGE SCALE GENOMIC DNA]</scope>
    <source>
        <strain evidence="8 9">DSM 28795</strain>
    </source>
</reference>
<evidence type="ECO:0000259" key="7">
    <source>
        <dbReference type="Pfam" id="PF05193"/>
    </source>
</evidence>
<organism evidence="8 9">
    <name type="scientific">Convivina intestini</name>
    <dbReference type="NCBI Taxonomy" id="1505726"/>
    <lineage>
        <taxon>Bacteria</taxon>
        <taxon>Bacillati</taxon>
        <taxon>Bacillota</taxon>
        <taxon>Bacilli</taxon>
        <taxon>Lactobacillales</taxon>
        <taxon>Lactobacillaceae</taxon>
        <taxon>Convivina</taxon>
    </lineage>
</organism>
<dbReference type="InterPro" id="IPR011765">
    <property type="entry name" value="Pept_M16_N"/>
</dbReference>
<dbReference type="Pfam" id="PF00675">
    <property type="entry name" value="Peptidase_M16"/>
    <property type="match status" value="1"/>
</dbReference>
<dbReference type="RefSeq" id="WP_089938655.1">
    <property type="nucleotide sequence ID" value="NZ_CAKOEX010000004.1"/>
</dbReference>
<dbReference type="EMBL" id="QEKT01000005">
    <property type="protein sequence ID" value="PVY84227.1"/>
    <property type="molecule type" value="Genomic_DNA"/>
</dbReference>
<dbReference type="OrthoDB" id="9811314at2"/>
<dbReference type="Pfam" id="PF05193">
    <property type="entry name" value="Peptidase_M16_C"/>
    <property type="match status" value="1"/>
</dbReference>
<dbReference type="GO" id="GO:0046872">
    <property type="term" value="F:metal ion binding"/>
    <property type="evidence" value="ECO:0007669"/>
    <property type="project" value="InterPro"/>
</dbReference>
<evidence type="ECO:0000256" key="5">
    <source>
        <dbReference type="ARBA" id="ARBA00023049"/>
    </source>
</evidence>
<comment type="caution">
    <text evidence="8">The sequence shown here is derived from an EMBL/GenBank/DDBJ whole genome shotgun (WGS) entry which is preliminary data.</text>
</comment>
<feature type="domain" description="Peptidase M16 C-terminal" evidence="7">
    <location>
        <begin position="180"/>
        <end position="308"/>
    </location>
</feature>
<dbReference type="GO" id="GO:0006508">
    <property type="term" value="P:proteolysis"/>
    <property type="evidence" value="ECO:0007669"/>
    <property type="project" value="UniProtKB-KW"/>
</dbReference>
<dbReference type="Gene3D" id="3.30.830.10">
    <property type="entry name" value="Metalloenzyme, LuxS/M16 peptidase-like"/>
    <property type="match status" value="2"/>
</dbReference>
<evidence type="ECO:0000259" key="6">
    <source>
        <dbReference type="Pfam" id="PF00675"/>
    </source>
</evidence>
<keyword evidence="3" id="KW-0378">Hydrolase</keyword>
<gene>
    <name evidence="8" type="ORF">C7384_105105</name>
</gene>
<sequence length="425" mass="48870">MIKNYTNLNEKVIEEVLPNGLKLVMIPRANYHQCIAVLSTSFGSLAQKVSVDGQNILDIPAGTAHFLEHKLFDKPDEDAFYRFSQLGADANAFTTNLQTSYYFATSQNLAACLQHLLDFVQIPYFDQTKVVKERGIIEQEIQMYQDDPEWRLYMTLLEQLYPKSPLAADIAGSPASLKRITADLLYQIHHIFYQPKNLTLQVVGKFDPTAIYNLVQANQATKEHRMVDFKTLEPILEPGLSQNLQVAANVTIPKAAWGIRFPAGDWQGLAMSQRSLVADLLLDILFGEQTTWYQDLYKEGIIDDNFDFEYVLMPQYQYLTFFSQTQFYSQLERALRLRLKNYHDYLLDQQQEFIKLQAATLGEAIIRLNSLEQIALRGDDILCGVNLFDKIDMLKEIKFKDILDFADQLFNQFELSRVVLKKVGE</sequence>
<keyword evidence="2" id="KW-0645">Protease</keyword>
<feature type="domain" description="Peptidase M16 N-terminal" evidence="6">
    <location>
        <begin position="61"/>
        <end position="171"/>
    </location>
</feature>
<evidence type="ECO:0000256" key="2">
    <source>
        <dbReference type="ARBA" id="ARBA00022670"/>
    </source>
</evidence>
<evidence type="ECO:0000256" key="4">
    <source>
        <dbReference type="ARBA" id="ARBA00022833"/>
    </source>
</evidence>
<evidence type="ECO:0000313" key="8">
    <source>
        <dbReference type="EMBL" id="PVY84227.1"/>
    </source>
</evidence>